<dbReference type="RefSeq" id="WP_104643554.1">
    <property type="nucleotide sequence ID" value="NZ_AQGW01000019.1"/>
</dbReference>
<evidence type="ECO:0000313" key="9">
    <source>
        <dbReference type="Proteomes" id="UP000615003"/>
    </source>
</evidence>
<dbReference type="Pfam" id="PF01263">
    <property type="entry name" value="Aldose_epim"/>
    <property type="match status" value="1"/>
</dbReference>
<dbReference type="GO" id="GO:0005975">
    <property type="term" value="P:carbohydrate metabolic process"/>
    <property type="evidence" value="ECO:0007669"/>
    <property type="project" value="InterPro"/>
</dbReference>
<dbReference type="EC" id="5.1.3.15" evidence="4"/>
<dbReference type="GO" id="GO:0030246">
    <property type="term" value="F:carbohydrate binding"/>
    <property type="evidence" value="ECO:0007669"/>
    <property type="project" value="UniProtKB-UniRule"/>
</dbReference>
<gene>
    <name evidence="7" type="ORF">PCAR9_A31639</name>
    <name evidence="6" type="ORF">PCARR_a3622</name>
</gene>
<dbReference type="InterPro" id="IPR008183">
    <property type="entry name" value="Aldose_1/G6P_1-epimerase"/>
</dbReference>
<comment type="catalytic activity">
    <reaction evidence="1">
        <text>alpha-D-glucose 6-phosphate = beta-D-glucose 6-phosphate</text>
        <dbReference type="Rhea" id="RHEA:16249"/>
        <dbReference type="ChEBI" id="CHEBI:58225"/>
        <dbReference type="ChEBI" id="CHEBI:58247"/>
        <dbReference type="EC" id="5.1.3.15"/>
    </reaction>
</comment>
<dbReference type="EMBL" id="AQGW01000019">
    <property type="protein sequence ID" value="MBE0382787.1"/>
    <property type="molecule type" value="Genomic_DNA"/>
</dbReference>
<dbReference type="Proteomes" id="UP000615003">
    <property type="component" value="Unassembled WGS sequence"/>
</dbReference>
<evidence type="ECO:0000256" key="2">
    <source>
        <dbReference type="ARBA" id="ARBA00005866"/>
    </source>
</evidence>
<feature type="active site" evidence="5">
    <location>
        <position position="257"/>
    </location>
</feature>
<dbReference type="InterPro" id="IPR011013">
    <property type="entry name" value="Gal_mutarotase_sf_dom"/>
</dbReference>
<dbReference type="GeneID" id="93665132"/>
<dbReference type="PIRSF" id="PIRSF016020">
    <property type="entry name" value="PHexose_mutarotase"/>
    <property type="match status" value="1"/>
</dbReference>
<comment type="similarity">
    <text evidence="2 4">Belongs to the glucose-6-phosphate 1-epimerase family.</text>
</comment>
<dbReference type="PANTHER" id="PTHR11122:SF13">
    <property type="entry name" value="GLUCOSE-6-PHOSPHATE 1-EPIMERASE"/>
    <property type="match status" value="1"/>
</dbReference>
<organism evidence="7 8">
    <name type="scientific">Pseudoalteromonas carrageenovora IAM 12662</name>
    <dbReference type="NCBI Taxonomy" id="1314868"/>
    <lineage>
        <taxon>Bacteria</taxon>
        <taxon>Pseudomonadati</taxon>
        <taxon>Pseudomonadota</taxon>
        <taxon>Gammaproteobacteria</taxon>
        <taxon>Alteromonadales</taxon>
        <taxon>Pseudoalteromonadaceae</taxon>
        <taxon>Pseudoalteromonas</taxon>
    </lineage>
</organism>
<keyword evidence="3 4" id="KW-0413">Isomerase</keyword>
<dbReference type="Gene3D" id="2.70.98.10">
    <property type="match status" value="1"/>
</dbReference>
<proteinExistence type="inferred from homology"/>
<reference evidence="7 8" key="2">
    <citation type="submission" date="2017-11" db="EMBL/GenBank/DDBJ databases">
        <authorList>
            <person name="Han C.G."/>
        </authorList>
    </citation>
    <scope>NUCLEOTIDE SEQUENCE [LARGE SCALE GENOMIC DNA]</scope>
    <source>
        <strain evidence="8">ATCC 43555</strain>
        <strain evidence="7">ATCC43555</strain>
    </source>
</reference>
<keyword evidence="9" id="KW-1185">Reference proteome</keyword>
<evidence type="ECO:0000313" key="7">
    <source>
        <dbReference type="EMBL" id="SOU42428.1"/>
    </source>
</evidence>
<dbReference type="EMBL" id="LT965928">
    <property type="protein sequence ID" value="SOU42428.1"/>
    <property type="molecule type" value="Genomic_DNA"/>
</dbReference>
<evidence type="ECO:0000313" key="6">
    <source>
        <dbReference type="EMBL" id="MBE0382787.1"/>
    </source>
</evidence>
<evidence type="ECO:0000256" key="5">
    <source>
        <dbReference type="PIRSR" id="PIRSR016020-1"/>
    </source>
</evidence>
<dbReference type="InterPro" id="IPR025532">
    <property type="entry name" value="G6P_1-epimerase"/>
</dbReference>
<dbReference type="AlphaFoldDB" id="A0A2K4XDM9"/>
<dbReference type="OrthoDB" id="9790727at2"/>
<feature type="active site" evidence="5">
    <location>
        <position position="158"/>
    </location>
</feature>
<dbReference type="InterPro" id="IPR014718">
    <property type="entry name" value="GH-type_carb-bd"/>
</dbReference>
<name>A0A2K4XDM9_PSEVC</name>
<evidence type="ECO:0000256" key="3">
    <source>
        <dbReference type="ARBA" id="ARBA00023235"/>
    </source>
</evidence>
<dbReference type="CDD" id="cd09020">
    <property type="entry name" value="D-hex-6-P-epi_like"/>
    <property type="match status" value="1"/>
</dbReference>
<reference evidence="6 9" key="1">
    <citation type="submission" date="2015-06" db="EMBL/GenBank/DDBJ databases">
        <title>Genome sequence of Pseudoalteromonas carrageenovora.</title>
        <authorList>
            <person name="Xie B.-B."/>
            <person name="Rong J.-C."/>
            <person name="Qin Q.-L."/>
            <person name="Zhang Y.-Z."/>
        </authorList>
    </citation>
    <scope>NUCLEOTIDE SEQUENCE [LARGE SCALE GENOMIC DNA]</scope>
    <source>
        <strain evidence="6 9">IAM 12662</strain>
    </source>
</reference>
<dbReference type="PANTHER" id="PTHR11122">
    <property type="entry name" value="APOSPORY-ASSOCIATED PROTEIN C-RELATED"/>
    <property type="match status" value="1"/>
</dbReference>
<protein>
    <recommendedName>
        <fullName evidence="4">Putative glucose-6-phosphate 1-epimerase</fullName>
        <ecNumber evidence="4">5.1.3.15</ecNumber>
    </recommendedName>
</protein>
<evidence type="ECO:0000313" key="8">
    <source>
        <dbReference type="Proteomes" id="UP000238288"/>
    </source>
</evidence>
<accession>A0A2K4XDM9</accession>
<evidence type="ECO:0000256" key="4">
    <source>
        <dbReference type="PIRNR" id="PIRNR016020"/>
    </source>
</evidence>
<dbReference type="Proteomes" id="UP000238288">
    <property type="component" value="Chromosome PCAR9a"/>
</dbReference>
<dbReference type="GO" id="GO:0047938">
    <property type="term" value="F:glucose-6-phosphate 1-epimerase activity"/>
    <property type="evidence" value="ECO:0007669"/>
    <property type="project" value="UniProtKB-UniRule"/>
</dbReference>
<evidence type="ECO:0000256" key="1">
    <source>
        <dbReference type="ARBA" id="ARBA00001096"/>
    </source>
</evidence>
<sequence>MKLSPSVSIEQSNTGLEFIKVAGSKCDAKIFLQGGQITEFIPKNKKPLIWVSKNETYQEGASIRGGIPICWPWFGTHKNDGWPAHGIARTSLWQADEVHESDEQITISLKLPMKLVNTEYWPHQSALIVEFVLTDKLQVRLTTTNLSNAAFSYTQALHTYFPTSDIKSTFVDGLQGSQYIEFGEGPFAQGEQVKFARETDMVYTEAGSSQNIHTPEGVINVSRENSSSCVLWNPWIEKSKRLSNFADDEYLTMLCLEAANVLADEVTLEPKQSHTLVTTISWAD</sequence>
<dbReference type="SUPFAM" id="SSF74650">
    <property type="entry name" value="Galactose mutarotase-like"/>
    <property type="match status" value="1"/>
</dbReference>